<feature type="compositionally biased region" description="Low complexity" evidence="1">
    <location>
        <begin position="85"/>
        <end position="98"/>
    </location>
</feature>
<comment type="caution">
    <text evidence="4">The sequence shown here is derived from an EMBL/GenBank/DDBJ whole genome shotgun (WGS) entry which is preliminary data.</text>
</comment>
<feature type="transmembrane region" description="Helical" evidence="2">
    <location>
        <begin position="7"/>
        <end position="26"/>
    </location>
</feature>
<dbReference type="Proteomes" id="UP000271031">
    <property type="component" value="Unassembled WGS sequence"/>
</dbReference>
<name>A0A3M8CYU3_9BACL</name>
<dbReference type="Pfam" id="PF11127">
    <property type="entry name" value="YgaP-like_TM"/>
    <property type="match status" value="1"/>
</dbReference>
<accession>A0A3M8CYU3</accession>
<proteinExistence type="predicted"/>
<evidence type="ECO:0000313" key="5">
    <source>
        <dbReference type="Proteomes" id="UP000271031"/>
    </source>
</evidence>
<keyword evidence="2" id="KW-0472">Membrane</keyword>
<keyword evidence="5" id="KW-1185">Reference proteome</keyword>
<protein>
    <submittedName>
        <fullName evidence="4">DUF2892 domain-containing protein</fullName>
    </submittedName>
</protein>
<evidence type="ECO:0000256" key="2">
    <source>
        <dbReference type="SAM" id="Phobius"/>
    </source>
</evidence>
<organism evidence="4 5">
    <name type="scientific">Brevibacillus fluminis</name>
    <dbReference type="NCBI Taxonomy" id="511487"/>
    <lineage>
        <taxon>Bacteria</taxon>
        <taxon>Bacillati</taxon>
        <taxon>Bacillota</taxon>
        <taxon>Bacilli</taxon>
        <taxon>Bacillales</taxon>
        <taxon>Paenibacillaceae</taxon>
        <taxon>Brevibacillus</taxon>
    </lineage>
</organism>
<evidence type="ECO:0000259" key="3">
    <source>
        <dbReference type="Pfam" id="PF11127"/>
    </source>
</evidence>
<sequence>MQKNVGTIDAVIRITFGLLGLAYGAGKMSRRPYRTPGWLMFLSAMKVAEGVTGFCPMLKMMGASTRKEDVLRMMVDKTLHSMTKGSSSNQAAGANATSMNSMSQTNTAQPQATAKPPISAQSSSTAKTEMTDEMMMNMADEITNAVVHSHHQAGSTT</sequence>
<dbReference type="EMBL" id="RHHQ01000024">
    <property type="protein sequence ID" value="RNB81022.1"/>
    <property type="molecule type" value="Genomic_DNA"/>
</dbReference>
<dbReference type="InterPro" id="IPR021309">
    <property type="entry name" value="YgaP-like_TM"/>
</dbReference>
<dbReference type="RefSeq" id="WP_122921024.1">
    <property type="nucleotide sequence ID" value="NZ_RHHQ01000024.1"/>
</dbReference>
<keyword evidence="2" id="KW-1133">Transmembrane helix</keyword>
<reference evidence="4 5" key="1">
    <citation type="submission" date="2018-10" db="EMBL/GenBank/DDBJ databases">
        <title>Phylogenomics of Brevibacillus.</title>
        <authorList>
            <person name="Dunlap C."/>
        </authorList>
    </citation>
    <scope>NUCLEOTIDE SEQUENCE [LARGE SCALE GENOMIC DNA]</scope>
    <source>
        <strain evidence="4 5">JCM 15716</strain>
    </source>
</reference>
<feature type="compositionally biased region" description="Polar residues" evidence="1">
    <location>
        <begin position="99"/>
        <end position="112"/>
    </location>
</feature>
<dbReference type="OrthoDB" id="5405951at2"/>
<feature type="domain" description="Inner membrane protein YgaP-like transmembrane" evidence="3">
    <location>
        <begin position="1"/>
        <end position="68"/>
    </location>
</feature>
<evidence type="ECO:0000256" key="1">
    <source>
        <dbReference type="SAM" id="MobiDB-lite"/>
    </source>
</evidence>
<feature type="region of interest" description="Disordered" evidence="1">
    <location>
        <begin position="81"/>
        <end position="127"/>
    </location>
</feature>
<keyword evidence="2" id="KW-0812">Transmembrane</keyword>
<gene>
    <name evidence="4" type="ORF">EDM56_26905</name>
</gene>
<evidence type="ECO:0000313" key="4">
    <source>
        <dbReference type="EMBL" id="RNB81022.1"/>
    </source>
</evidence>
<dbReference type="AlphaFoldDB" id="A0A3M8CYU3"/>